<proteinExistence type="predicted"/>
<keyword evidence="2" id="KW-1185">Reference proteome</keyword>
<organism evidence="2 3">
    <name type="scientific">Panagrolaimus superbus</name>
    <dbReference type="NCBI Taxonomy" id="310955"/>
    <lineage>
        <taxon>Eukaryota</taxon>
        <taxon>Metazoa</taxon>
        <taxon>Ecdysozoa</taxon>
        <taxon>Nematoda</taxon>
        <taxon>Chromadorea</taxon>
        <taxon>Rhabditida</taxon>
        <taxon>Tylenchina</taxon>
        <taxon>Panagrolaimomorpha</taxon>
        <taxon>Panagrolaimoidea</taxon>
        <taxon>Panagrolaimidae</taxon>
        <taxon>Panagrolaimus</taxon>
    </lineage>
</organism>
<dbReference type="AlphaFoldDB" id="A0A914Y9K8"/>
<evidence type="ECO:0000256" key="1">
    <source>
        <dbReference type="SAM" id="MobiDB-lite"/>
    </source>
</evidence>
<feature type="region of interest" description="Disordered" evidence="1">
    <location>
        <begin position="1"/>
        <end position="33"/>
    </location>
</feature>
<dbReference type="WBParaSite" id="PSU_v2.g15966.t1">
    <property type="protein sequence ID" value="PSU_v2.g15966.t1"/>
    <property type="gene ID" value="PSU_v2.g15966"/>
</dbReference>
<name>A0A914Y9K8_9BILA</name>
<protein>
    <submittedName>
        <fullName evidence="3">Uncharacterized protein</fullName>
    </submittedName>
</protein>
<dbReference type="Proteomes" id="UP000887577">
    <property type="component" value="Unplaced"/>
</dbReference>
<sequence>MPKRKHEDAAGDLDDTLPSEAVSKKKKWAPEVANELEENGAPAKIEYWIVRKPKNIKTNDLPIFRFPKRLPAKDKAVLRTDRENEYINVKFSEVSKQMFYINRENAITLSSGKKRVHPTAEIKGMMFMQPEDADTYVGPIPPEEDFLNPENCTEPADLPYEIPAIRRRPTTGKYEPLERVKAFGSGLRKKRSKKKKN</sequence>
<reference evidence="3" key="1">
    <citation type="submission" date="2022-11" db="UniProtKB">
        <authorList>
            <consortium name="WormBaseParasite"/>
        </authorList>
    </citation>
    <scope>IDENTIFICATION</scope>
</reference>
<evidence type="ECO:0000313" key="3">
    <source>
        <dbReference type="WBParaSite" id="PSU_v2.g15966.t1"/>
    </source>
</evidence>
<accession>A0A914Y9K8</accession>
<evidence type="ECO:0000313" key="2">
    <source>
        <dbReference type="Proteomes" id="UP000887577"/>
    </source>
</evidence>